<dbReference type="Pfam" id="PF15193">
    <property type="entry name" value="FAM24"/>
    <property type="match status" value="1"/>
</dbReference>
<evidence type="ECO:0000256" key="2">
    <source>
        <dbReference type="ARBA" id="ARBA00007386"/>
    </source>
</evidence>
<keyword evidence="5" id="KW-0812">Transmembrane</keyword>
<organism evidence="6 7">
    <name type="scientific">Bos mutus grunniens</name>
    <name type="common">Wild yak</name>
    <name type="synonym">Bos grunniens</name>
    <dbReference type="NCBI Taxonomy" id="30521"/>
    <lineage>
        <taxon>Eukaryota</taxon>
        <taxon>Metazoa</taxon>
        <taxon>Chordata</taxon>
        <taxon>Craniata</taxon>
        <taxon>Vertebrata</taxon>
        <taxon>Euteleostomi</taxon>
        <taxon>Mammalia</taxon>
        <taxon>Eutheria</taxon>
        <taxon>Laurasiatheria</taxon>
        <taxon>Artiodactyla</taxon>
        <taxon>Ruminantia</taxon>
        <taxon>Pecora</taxon>
        <taxon>Bovidae</taxon>
        <taxon>Bovinae</taxon>
        <taxon>Bos</taxon>
    </lineage>
</organism>
<feature type="transmembrane region" description="Helical" evidence="5">
    <location>
        <begin position="6"/>
        <end position="24"/>
    </location>
</feature>
<keyword evidence="5" id="KW-0472">Membrane</keyword>
<keyword evidence="5" id="KW-1133">Transmembrane helix</keyword>
<evidence type="ECO:0000256" key="3">
    <source>
        <dbReference type="ARBA" id="ARBA00022525"/>
    </source>
</evidence>
<evidence type="ECO:0000256" key="1">
    <source>
        <dbReference type="ARBA" id="ARBA00004613"/>
    </source>
</evidence>
<dbReference type="PANTHER" id="PTHR35860">
    <property type="entry name" value="PROTEIN FAM24B"/>
    <property type="match status" value="1"/>
</dbReference>
<reference evidence="6" key="3">
    <citation type="submission" date="2025-09" db="UniProtKB">
        <authorList>
            <consortium name="Ensembl"/>
        </authorList>
    </citation>
    <scope>IDENTIFICATION</scope>
</reference>
<protein>
    <recommendedName>
        <fullName evidence="8">Family with sequence similarity 24 member A</fullName>
    </recommendedName>
</protein>
<keyword evidence="7" id="KW-1185">Reference proteome</keyword>
<dbReference type="InterPro" id="IPR028122">
    <property type="entry name" value="FAM24"/>
</dbReference>
<evidence type="ECO:0000256" key="4">
    <source>
        <dbReference type="ARBA" id="ARBA00022729"/>
    </source>
</evidence>
<name>A0A8B9YU93_BOSMU</name>
<dbReference type="GO" id="GO:0005576">
    <property type="term" value="C:extracellular region"/>
    <property type="evidence" value="ECO:0007669"/>
    <property type="project" value="UniProtKB-SubCell"/>
</dbReference>
<dbReference type="Proteomes" id="UP000694520">
    <property type="component" value="Chromosome 25"/>
</dbReference>
<comment type="subcellular location">
    <subcellularLocation>
        <location evidence="1">Secreted</location>
    </subcellularLocation>
</comment>
<dbReference type="AlphaFoldDB" id="A0A8B9YU93"/>
<keyword evidence="4" id="KW-0732">Signal</keyword>
<evidence type="ECO:0000313" key="6">
    <source>
        <dbReference type="Ensembl" id="ENSBGRP00000040384.1"/>
    </source>
</evidence>
<dbReference type="GeneTree" id="ENSGT00940000163005"/>
<keyword evidence="3" id="KW-0964">Secreted</keyword>
<dbReference type="PANTHER" id="PTHR35860:SF1">
    <property type="entry name" value="PROTEIN FAM24A"/>
    <property type="match status" value="1"/>
</dbReference>
<accession>A0A8B9YU93</accession>
<comment type="similarity">
    <text evidence="2">Belongs to the FAM24 family.</text>
</comment>
<reference evidence="6" key="1">
    <citation type="submission" date="2019-05" db="EMBL/GenBank/DDBJ databases">
        <authorList>
            <person name="Zhang S."/>
            <person name="Liu J."/>
        </authorList>
    </citation>
    <scope>NUCLEOTIDE SEQUENCE [LARGE SCALE GENOMIC DNA]</scope>
</reference>
<reference evidence="6" key="2">
    <citation type="submission" date="2025-08" db="UniProtKB">
        <authorList>
            <consortium name="Ensembl"/>
        </authorList>
    </citation>
    <scope>IDENTIFICATION</scope>
</reference>
<evidence type="ECO:0000313" key="7">
    <source>
        <dbReference type="Proteomes" id="UP000694520"/>
    </source>
</evidence>
<dbReference type="Ensembl" id="ENSBGRT00000046819.1">
    <property type="protein sequence ID" value="ENSBGRP00000040384.1"/>
    <property type="gene ID" value="ENSBGRG00000025332.1"/>
</dbReference>
<proteinExistence type="inferred from homology"/>
<sequence length="89" mass="9378">MFCIGGAILLAMLVLMAVVICLYYKVANAMPKVPVCLALKNNPATVNPDKVSAALTTGSYPSLQCCDECNLYSGFDALPPCCCNVNEGL</sequence>
<evidence type="ECO:0008006" key="8">
    <source>
        <dbReference type="Google" id="ProtNLM"/>
    </source>
</evidence>
<evidence type="ECO:0000256" key="5">
    <source>
        <dbReference type="SAM" id="Phobius"/>
    </source>
</evidence>